<keyword evidence="2 4" id="KW-0238">DNA-binding</keyword>
<protein>
    <submittedName>
        <fullName evidence="6">Transcriptional regulator</fullName>
    </submittedName>
</protein>
<evidence type="ECO:0000256" key="3">
    <source>
        <dbReference type="ARBA" id="ARBA00023163"/>
    </source>
</evidence>
<evidence type="ECO:0000256" key="4">
    <source>
        <dbReference type="PROSITE-ProRule" id="PRU00335"/>
    </source>
</evidence>
<feature type="domain" description="HTH tetR-type" evidence="5">
    <location>
        <begin position="18"/>
        <end position="78"/>
    </location>
</feature>
<dbReference type="PROSITE" id="PS01081">
    <property type="entry name" value="HTH_TETR_1"/>
    <property type="match status" value="1"/>
</dbReference>
<reference evidence="6 7" key="1">
    <citation type="submission" date="2018-12" db="EMBL/GenBank/DDBJ databases">
        <authorList>
            <consortium name="Pathogen Informatics"/>
        </authorList>
    </citation>
    <scope>NUCLEOTIDE SEQUENCE [LARGE SCALE GENOMIC DNA]</scope>
    <source>
        <strain evidence="6 7">NCTC10485</strain>
    </source>
</reference>
<evidence type="ECO:0000313" key="7">
    <source>
        <dbReference type="Proteomes" id="UP000282551"/>
    </source>
</evidence>
<accession>A0A3S4SXE6</accession>
<dbReference type="PROSITE" id="PS50977">
    <property type="entry name" value="HTH_TETR_2"/>
    <property type="match status" value="1"/>
</dbReference>
<dbReference type="SUPFAM" id="SSF46689">
    <property type="entry name" value="Homeodomain-like"/>
    <property type="match status" value="1"/>
</dbReference>
<dbReference type="GO" id="GO:0000976">
    <property type="term" value="F:transcription cis-regulatory region binding"/>
    <property type="evidence" value="ECO:0007669"/>
    <property type="project" value="TreeGrafter"/>
</dbReference>
<proteinExistence type="predicted"/>
<gene>
    <name evidence="6" type="ORF">NCTC10485_00763</name>
</gene>
<dbReference type="GO" id="GO:0003700">
    <property type="term" value="F:DNA-binding transcription factor activity"/>
    <property type="evidence" value="ECO:0007669"/>
    <property type="project" value="TreeGrafter"/>
</dbReference>
<dbReference type="Pfam" id="PF00440">
    <property type="entry name" value="TetR_N"/>
    <property type="match status" value="1"/>
</dbReference>
<sequence length="212" mass="22851">MVETSVGAAVGLRERKKRRTRATLIDAAVQLCLDQGYENTTVEQIAAVAEVSPRTFSRYFPTKDAVVLTLLEELVVQVGDELATIPYDVPVFEAFRRAHVNVLGAVSSGGVPGLTTERIVLMLRIVNSTPALRAAATEFKPRATLEALADRLGVDVDDRRVELVTAVWGAVIVTACGDLVEDRDGLELGPDLMVARISEVFGQFAELTAGLT</sequence>
<keyword evidence="7" id="KW-1185">Reference proteome</keyword>
<feature type="DNA-binding region" description="H-T-H motif" evidence="4">
    <location>
        <begin position="41"/>
        <end position="60"/>
    </location>
</feature>
<evidence type="ECO:0000256" key="1">
    <source>
        <dbReference type="ARBA" id="ARBA00023015"/>
    </source>
</evidence>
<dbReference type="Gene3D" id="1.10.357.10">
    <property type="entry name" value="Tetracycline Repressor, domain 2"/>
    <property type="match status" value="1"/>
</dbReference>
<dbReference type="AlphaFoldDB" id="A0A3S4SXE6"/>
<name>A0A3S4SXE6_MYCCI</name>
<dbReference type="RefSeq" id="WP_126332513.1">
    <property type="nucleotide sequence ID" value="NZ_AP022604.1"/>
</dbReference>
<dbReference type="PRINTS" id="PR00455">
    <property type="entry name" value="HTHTETR"/>
</dbReference>
<dbReference type="InterPro" id="IPR050109">
    <property type="entry name" value="HTH-type_TetR-like_transc_reg"/>
</dbReference>
<dbReference type="OrthoDB" id="4143918at2"/>
<keyword evidence="3" id="KW-0804">Transcription</keyword>
<dbReference type="PANTHER" id="PTHR30055">
    <property type="entry name" value="HTH-TYPE TRANSCRIPTIONAL REGULATOR RUTR"/>
    <property type="match status" value="1"/>
</dbReference>
<dbReference type="InterPro" id="IPR023772">
    <property type="entry name" value="DNA-bd_HTH_TetR-type_CS"/>
</dbReference>
<evidence type="ECO:0000259" key="5">
    <source>
        <dbReference type="PROSITE" id="PS50977"/>
    </source>
</evidence>
<dbReference type="InterPro" id="IPR009057">
    <property type="entry name" value="Homeodomain-like_sf"/>
</dbReference>
<dbReference type="EMBL" id="LR134355">
    <property type="protein sequence ID" value="VEG45778.1"/>
    <property type="molecule type" value="Genomic_DNA"/>
</dbReference>
<dbReference type="Proteomes" id="UP000282551">
    <property type="component" value="Chromosome"/>
</dbReference>
<evidence type="ECO:0000313" key="6">
    <source>
        <dbReference type="EMBL" id="VEG45778.1"/>
    </source>
</evidence>
<organism evidence="6 7">
    <name type="scientific">Mycolicibacterium chitae</name>
    <name type="common">Mycobacterium chitae</name>
    <dbReference type="NCBI Taxonomy" id="1792"/>
    <lineage>
        <taxon>Bacteria</taxon>
        <taxon>Bacillati</taxon>
        <taxon>Actinomycetota</taxon>
        <taxon>Actinomycetes</taxon>
        <taxon>Mycobacteriales</taxon>
        <taxon>Mycobacteriaceae</taxon>
        <taxon>Mycolicibacterium</taxon>
    </lineage>
</organism>
<evidence type="ECO:0000256" key="2">
    <source>
        <dbReference type="ARBA" id="ARBA00023125"/>
    </source>
</evidence>
<dbReference type="InterPro" id="IPR001647">
    <property type="entry name" value="HTH_TetR"/>
</dbReference>
<keyword evidence="1" id="KW-0805">Transcription regulation</keyword>
<dbReference type="PANTHER" id="PTHR30055:SF234">
    <property type="entry name" value="HTH-TYPE TRANSCRIPTIONAL REGULATOR BETI"/>
    <property type="match status" value="1"/>
</dbReference>